<organism evidence="2 3">
    <name type="scientific">Marasmius tenuissimus</name>
    <dbReference type="NCBI Taxonomy" id="585030"/>
    <lineage>
        <taxon>Eukaryota</taxon>
        <taxon>Fungi</taxon>
        <taxon>Dikarya</taxon>
        <taxon>Basidiomycota</taxon>
        <taxon>Agaricomycotina</taxon>
        <taxon>Agaricomycetes</taxon>
        <taxon>Agaricomycetidae</taxon>
        <taxon>Agaricales</taxon>
        <taxon>Marasmiineae</taxon>
        <taxon>Marasmiaceae</taxon>
        <taxon>Marasmius</taxon>
    </lineage>
</organism>
<gene>
    <name evidence="2" type="ORF">AAF712_005732</name>
</gene>
<reference evidence="2 3" key="1">
    <citation type="submission" date="2024-05" db="EMBL/GenBank/DDBJ databases">
        <title>A draft genome resource for the thread blight pathogen Marasmius tenuissimus strain MS-2.</title>
        <authorList>
            <person name="Yulfo-Soto G.E."/>
            <person name="Baruah I.K."/>
            <person name="Amoako-Attah I."/>
            <person name="Bukari Y."/>
            <person name="Meinhardt L.W."/>
            <person name="Bailey B.A."/>
            <person name="Cohen S.P."/>
        </authorList>
    </citation>
    <scope>NUCLEOTIDE SEQUENCE [LARGE SCALE GENOMIC DNA]</scope>
    <source>
        <strain evidence="2 3">MS-2</strain>
    </source>
</reference>
<sequence length="347" mass="39967">MSEHEIGGAIVRMPGPDGAQAVLTSERAGRPYRHPGRFKRMNLLWPSAELLGEEADLVTVYRLGLSKAEWNPSDIPDLLKLDPSRTCTQERHPHIPQPHFTKYAHLYSLDLNTPATLIEFAAVLQLVSNFRKEENRFTEGCSFFVAAVCSVMQASFDGSERRFDRDVQDHVPSPLSRLTTTTIARADGDLHPSSTKHILSGPYAPDDTPWRWFESRLTALSWIGRHELEVFQTIDCQSDVFKRMVDTLVRQVPAARDAHPATRWLRELESLQAEEKDVEMERQFHKRRREEAERALAEVKQAWEADKRAWEKEIRAWEEEKRAREEKSRAWEVEDRTSNCKSGQGSH</sequence>
<evidence type="ECO:0000313" key="2">
    <source>
        <dbReference type="EMBL" id="KAL0067162.1"/>
    </source>
</evidence>
<evidence type="ECO:0000313" key="3">
    <source>
        <dbReference type="Proteomes" id="UP001437256"/>
    </source>
</evidence>
<protein>
    <submittedName>
        <fullName evidence="2">Uncharacterized protein</fullName>
    </submittedName>
</protein>
<dbReference type="Proteomes" id="UP001437256">
    <property type="component" value="Unassembled WGS sequence"/>
</dbReference>
<proteinExistence type="predicted"/>
<comment type="caution">
    <text evidence="2">The sequence shown here is derived from an EMBL/GenBank/DDBJ whole genome shotgun (WGS) entry which is preliminary data.</text>
</comment>
<name>A0ABR3A1E6_9AGAR</name>
<dbReference type="EMBL" id="JBBXMP010000028">
    <property type="protein sequence ID" value="KAL0067162.1"/>
    <property type="molecule type" value="Genomic_DNA"/>
</dbReference>
<keyword evidence="3" id="KW-1185">Reference proteome</keyword>
<feature type="region of interest" description="Disordered" evidence="1">
    <location>
        <begin position="319"/>
        <end position="347"/>
    </location>
</feature>
<feature type="compositionally biased region" description="Basic and acidic residues" evidence="1">
    <location>
        <begin position="319"/>
        <end position="338"/>
    </location>
</feature>
<accession>A0ABR3A1E6</accession>
<evidence type="ECO:0000256" key="1">
    <source>
        <dbReference type="SAM" id="MobiDB-lite"/>
    </source>
</evidence>